<evidence type="ECO:0000313" key="2">
    <source>
        <dbReference type="EMBL" id="MDQ0165075.1"/>
    </source>
</evidence>
<name>A0ABT9VWU3_9BACI</name>
<evidence type="ECO:0000256" key="1">
    <source>
        <dbReference type="SAM" id="MobiDB-lite"/>
    </source>
</evidence>
<evidence type="ECO:0000313" key="3">
    <source>
        <dbReference type="Proteomes" id="UP001235840"/>
    </source>
</evidence>
<evidence type="ECO:0008006" key="4">
    <source>
        <dbReference type="Google" id="ProtNLM"/>
    </source>
</evidence>
<sequence>MKQDNFKSNYKRVMDQMKADDKMKQRIQAKIEENKQEKRKSNKGKIIAASLLVAAGIGLAAPSVWNQVNQPVPTQIEVADGVTIPKMEIPDTDGPMLNMIPLVVYQGNVYTQSESMLSPADALELRGEKLGQTTGGIDEWSSEDDYIELASNIGETEIYAVNGYDTDFRVMSYIEIDGQIYADIYENMNGMTITNGEDLLGKLKLEGRISSAQWESFDSWNNGKEELNTLSTDGALQSFIQELHEARPLAAEPLVEQGIYEDESRKTIHLTLEDNTHVQLVLFPNQLVRYGNVPVFLEVDEEAFQALWDRMSE</sequence>
<comment type="caution">
    <text evidence="2">The sequence shown here is derived from an EMBL/GenBank/DDBJ whole genome shotgun (WGS) entry which is preliminary data.</text>
</comment>
<reference evidence="2 3" key="1">
    <citation type="submission" date="2023-07" db="EMBL/GenBank/DDBJ databases">
        <title>Genomic Encyclopedia of Type Strains, Phase IV (KMG-IV): sequencing the most valuable type-strain genomes for metagenomic binning, comparative biology and taxonomic classification.</title>
        <authorList>
            <person name="Goeker M."/>
        </authorList>
    </citation>
    <scope>NUCLEOTIDE SEQUENCE [LARGE SCALE GENOMIC DNA]</scope>
    <source>
        <strain evidence="2 3">DSM 12751</strain>
    </source>
</reference>
<feature type="region of interest" description="Disordered" evidence="1">
    <location>
        <begin position="1"/>
        <end position="24"/>
    </location>
</feature>
<dbReference type="RefSeq" id="WP_307391638.1">
    <property type="nucleotide sequence ID" value="NZ_BAAADK010000010.1"/>
</dbReference>
<protein>
    <recommendedName>
        <fullName evidence="4">DUF3298 domain-containing protein</fullName>
    </recommendedName>
</protein>
<organism evidence="2 3">
    <name type="scientific">Caldalkalibacillus horti</name>
    <dbReference type="NCBI Taxonomy" id="77523"/>
    <lineage>
        <taxon>Bacteria</taxon>
        <taxon>Bacillati</taxon>
        <taxon>Bacillota</taxon>
        <taxon>Bacilli</taxon>
        <taxon>Bacillales</taxon>
        <taxon>Bacillaceae</taxon>
        <taxon>Caldalkalibacillus</taxon>
    </lineage>
</organism>
<accession>A0ABT9VWU3</accession>
<feature type="compositionally biased region" description="Basic and acidic residues" evidence="1">
    <location>
        <begin position="12"/>
        <end position="24"/>
    </location>
</feature>
<proteinExistence type="predicted"/>
<gene>
    <name evidence="2" type="ORF">J2S11_000975</name>
</gene>
<dbReference type="Proteomes" id="UP001235840">
    <property type="component" value="Unassembled WGS sequence"/>
</dbReference>
<keyword evidence="3" id="KW-1185">Reference proteome</keyword>
<dbReference type="EMBL" id="JAUSTY010000003">
    <property type="protein sequence ID" value="MDQ0165075.1"/>
    <property type="molecule type" value="Genomic_DNA"/>
</dbReference>